<evidence type="ECO:0000313" key="2">
    <source>
        <dbReference type="EMBL" id="CAM0512800.1"/>
    </source>
</evidence>
<evidence type="ECO:0000256" key="1">
    <source>
        <dbReference type="SAM" id="MobiDB-lite"/>
    </source>
</evidence>
<feature type="region of interest" description="Disordered" evidence="1">
    <location>
        <begin position="1"/>
        <end position="26"/>
    </location>
</feature>
<dbReference type="EMBL" id="CANUEZ050000274">
    <property type="protein sequence ID" value="CAM0512800.1"/>
    <property type="molecule type" value="Genomic_DNA"/>
</dbReference>
<protein>
    <submittedName>
        <fullName evidence="2">Uncharacterized protein</fullName>
    </submittedName>
</protein>
<reference evidence="2 3" key="1">
    <citation type="submission" date="2024-08" db="EMBL/GenBank/DDBJ databases">
        <authorList>
            <person name="Paterson S."/>
        </authorList>
    </citation>
    <scope>NUCLEOTIDE SEQUENCE [LARGE SCALE GENOMIC DNA]</scope>
</reference>
<keyword evidence="3" id="KW-1185">Reference proteome</keyword>
<feature type="region of interest" description="Disordered" evidence="1">
    <location>
        <begin position="144"/>
        <end position="170"/>
    </location>
</feature>
<feature type="compositionally biased region" description="Polar residues" evidence="1">
    <location>
        <begin position="144"/>
        <end position="164"/>
    </location>
</feature>
<name>A0ABC9HH81_FASHE</name>
<comment type="caution">
    <text evidence="2">The sequence shown here is derived from an EMBL/GenBank/DDBJ whole genome shotgun (WGS) entry which is preliminary data.</text>
</comment>
<accession>A0ABC9HH81</accession>
<organism evidence="2 3">
    <name type="scientific">Fasciola hepatica</name>
    <name type="common">Liver fluke</name>
    <dbReference type="NCBI Taxonomy" id="6192"/>
    <lineage>
        <taxon>Eukaryota</taxon>
        <taxon>Metazoa</taxon>
        <taxon>Spiralia</taxon>
        <taxon>Lophotrochozoa</taxon>
        <taxon>Platyhelminthes</taxon>
        <taxon>Trematoda</taxon>
        <taxon>Digenea</taxon>
        <taxon>Plagiorchiida</taxon>
        <taxon>Echinostomata</taxon>
        <taxon>Echinostomatoidea</taxon>
        <taxon>Fasciolidae</taxon>
        <taxon>Fasciola</taxon>
    </lineage>
</organism>
<proteinExistence type="predicted"/>
<evidence type="ECO:0000313" key="3">
    <source>
        <dbReference type="Proteomes" id="UP001189180"/>
    </source>
</evidence>
<gene>
    <name evidence="2" type="ORF">FHB240107_LOCUS16475</name>
</gene>
<feature type="compositionally biased region" description="Polar residues" evidence="1">
    <location>
        <begin position="1"/>
        <end position="14"/>
    </location>
</feature>
<dbReference type="AlphaFoldDB" id="A0ABC9HH81"/>
<dbReference type="Proteomes" id="UP001189180">
    <property type="component" value="Unassembled WGS sequence"/>
</dbReference>
<sequence length="677" mass="76072">MLTPTVNRIYSSNGPYPKLTKPKRKRVNLTTSISNSETVTHRKPWNPSVRIDQSWISYQAPIKPKISKTTKETSRPLSLDGVGKSSTLKSQAWCLPFAPVQENRLKTNEISLDKKDLAEAPKCIDDQTTVRDSTEDLVNIMSVPTLNNTPKSPMKQQRGTTSASLLPESTHPNPMDQMLPMENPTGNSDSAFNRLLTACTDFENLISRICVWYVKARTALDTAHDRLDRTGHSTPLYPLISDYLNQLQNLLGTCLPNDLCINRWMQAMSAGNELLNGPMSNHTTASSVVFVEQFNPLHKDIEENPTQTDQNWLGSKHVPDDRTGRFVGPINVDLFSRCATTTTVPWVTVQSTQTPGVDTFLANQPDRTHCMEGDINTNCCLEYNNAEINACWAKHMQSTSDNFVTSLSPDQNSENTNGSNVHSVGVLPQNSFTSLNEDCLRTSSTKLWSKCPIPKKPEQYGKQNSSGILYSSANPLERSVLSQTLDLCHPLIERTIHDMYALEEQVRPPYYRITKQMAVHLIREVLVYHNPSNWMIQNSHYQESVILVEAVPMRRPASNSTVRPIGHHHMHPATMHQTPLWTANHPLHHSTISTLPAPPEELIREDYPPIYEPDLPDGAYNETKNDNFELDCSVRRKSGKRPNTPYLLWKCASMRTDSSLNDYACSVALPVTSLCVT</sequence>